<dbReference type="Pfam" id="PF04972">
    <property type="entry name" value="BON"/>
    <property type="match status" value="1"/>
</dbReference>
<feature type="signal peptide" evidence="2">
    <location>
        <begin position="1"/>
        <end position="25"/>
    </location>
</feature>
<dbReference type="AlphaFoldDB" id="A0A318JDS0"/>
<reference evidence="4 5" key="1">
    <citation type="submission" date="2018-05" db="EMBL/GenBank/DDBJ databases">
        <title>Genomic Encyclopedia of Type Strains, Phase IV (KMG-IV): sequencing the most valuable type-strain genomes for metagenomic binning, comparative biology and taxonomic classification.</title>
        <authorList>
            <person name="Goeker M."/>
        </authorList>
    </citation>
    <scope>NUCLEOTIDE SEQUENCE [LARGE SCALE GENOMIC DNA]</scope>
    <source>
        <strain evidence="4 5">DSM 19792</strain>
    </source>
</reference>
<dbReference type="Gene3D" id="3.30.1340.30">
    <property type="match status" value="1"/>
</dbReference>
<feature type="chain" id="PRO_5016378340" evidence="2">
    <location>
        <begin position="26"/>
        <end position="138"/>
    </location>
</feature>
<evidence type="ECO:0000256" key="1">
    <source>
        <dbReference type="SAM" id="MobiDB-lite"/>
    </source>
</evidence>
<dbReference type="InterPro" id="IPR007055">
    <property type="entry name" value="BON_dom"/>
</dbReference>
<sequence length="138" mass="14763">MRRILNQIGIASLLCCAALPATGFAADPVPSVVTEGKSAPNVDNSAINDRDRYAGNKTPEDQFNTPEDRNLLAAVRRSVVHDKSLSLMAHNIKIIVNTGAVTLRGPVKTADEKMKVEKIVLAVKGVSSINNSLDVKTN</sequence>
<keyword evidence="5" id="KW-1185">Reference proteome</keyword>
<feature type="compositionally biased region" description="Basic and acidic residues" evidence="1">
    <location>
        <begin position="48"/>
        <end position="66"/>
    </location>
</feature>
<evidence type="ECO:0000313" key="4">
    <source>
        <dbReference type="EMBL" id="PXX47738.1"/>
    </source>
</evidence>
<evidence type="ECO:0000313" key="5">
    <source>
        <dbReference type="Proteomes" id="UP000247792"/>
    </source>
</evidence>
<gene>
    <name evidence="4" type="ORF">DFR42_1011335</name>
</gene>
<dbReference type="PROSITE" id="PS50914">
    <property type="entry name" value="BON"/>
    <property type="match status" value="1"/>
</dbReference>
<comment type="caution">
    <text evidence="4">The sequence shown here is derived from an EMBL/GenBank/DDBJ whole genome shotgun (WGS) entry which is preliminary data.</text>
</comment>
<keyword evidence="2" id="KW-0732">Signal</keyword>
<protein>
    <submittedName>
        <fullName evidence="4">BON domain-containing protein</fullName>
    </submittedName>
</protein>
<feature type="region of interest" description="Disordered" evidence="1">
    <location>
        <begin position="33"/>
        <end position="66"/>
    </location>
</feature>
<evidence type="ECO:0000256" key="2">
    <source>
        <dbReference type="SAM" id="SignalP"/>
    </source>
</evidence>
<name>A0A318JDS0_9BURK</name>
<feature type="domain" description="BON" evidence="3">
    <location>
        <begin position="67"/>
        <end position="137"/>
    </location>
</feature>
<dbReference type="RefSeq" id="WP_110254076.1">
    <property type="nucleotide sequence ID" value="NZ_QJKB01000001.1"/>
</dbReference>
<organism evidence="4 5">
    <name type="scientific">Undibacterium pigrum</name>
    <dbReference type="NCBI Taxonomy" id="401470"/>
    <lineage>
        <taxon>Bacteria</taxon>
        <taxon>Pseudomonadati</taxon>
        <taxon>Pseudomonadota</taxon>
        <taxon>Betaproteobacteria</taxon>
        <taxon>Burkholderiales</taxon>
        <taxon>Oxalobacteraceae</taxon>
        <taxon>Undibacterium</taxon>
    </lineage>
</organism>
<dbReference type="Proteomes" id="UP000247792">
    <property type="component" value="Unassembled WGS sequence"/>
</dbReference>
<accession>A0A318JDS0</accession>
<dbReference type="EMBL" id="QJKB01000001">
    <property type="protein sequence ID" value="PXX47738.1"/>
    <property type="molecule type" value="Genomic_DNA"/>
</dbReference>
<proteinExistence type="predicted"/>
<dbReference type="OrthoDB" id="5957063at2"/>
<evidence type="ECO:0000259" key="3">
    <source>
        <dbReference type="PROSITE" id="PS50914"/>
    </source>
</evidence>